<dbReference type="EMBL" id="CM046503">
    <property type="protein sequence ID" value="KAI8683438.1"/>
    <property type="molecule type" value="Genomic_DNA"/>
</dbReference>
<gene>
    <name evidence="1" type="ORF">NCS57_00008000</name>
</gene>
<sequence>MNPHIPTAKDSEVVESSSAIMDPRRRKRRRPDDESGSEVAPLETRPFHHIQQSSIAPTEDWALPPRLSPWIEFSSAEMSSPVVTDPQYRVEADFSLVTPMENSYAQHSAILIDPTTLQTSSWGAPTSISESTSPFRQQAEFILPETTSQYTPVIVDWQQTRPQTFGTIEGVSSESYYVEGSLLKSNTEIDNTQRSTGSSSASQVEVGAAGDLVCYGMVVGFHGNYTKPSWQQERGEFPVTIESSHKFTAVSNAELHGTFASEFVDIMQALLDVPSLQFQVTCTVDDIPSQSAMTTSRLGPLSVPCALSVIVYGPKDMCENVGDFFQDIDMYLQDPKGCNLDVKYCNPHRLSSLNVDECPMTSDLAASVMHLGTALFEDVSRETGLLDIFDSSQSLPETPQPQAILPCLKKHQKQALTFLLQRETGWNLDPRSADFWDLRQTSQAICFINRISKSCHPNEPPEFRGGIVADPMGLGKTLTMISLIATDKAQVVRNQISPMSTLRSMPSLILVPPPLLDTWEEQLSQHVRRGGLTWRRHYGKERLSETDNLTQWDIILSTYHTVTADWGGGQRAGSSTIFSTTWKRIILDEAHVIRNTQSQMSKAVCALDAAARWAVTGTPIQNRIGDLAALLKFIRAHPYDEAKRFELDIGQMWKTGDIKEAARRLKDLSSGLILRRPKTVIDLPPRKDLKCRVDFSPAERKFYDKLRHQAITRMEEAFSDGDGGSASNSYITVIQKINALRMVCNLGLHYDSRHDLAAKEESANGSKDWSTNAQQAFDFQQEMYSVQCSNCQASCDMMAATLDTESLVQPCFASCLSFLCSDCVQRWNILNKPITCPHGSTHPIAPVNLNWTALDVSARSSSKGGANADTSTQLSSKVTALVSQLGSLPAGVKSVVFTSWRMTLDLVAIGLDQARIRYVRFDGNVPQKQRSSVIEKFKKDPSVTVFLLTLSCGAVGLTLTEASRAFLIEPHWNPTLEEQALARVHRLGQQREVTTVRFFVKDTFEERVLDVQKSKKKLEEVLLVPKGERGPDDSLSCLEGLRSLV</sequence>
<accession>A0ACC0RDM6</accession>
<evidence type="ECO:0000313" key="2">
    <source>
        <dbReference type="Proteomes" id="UP001065298"/>
    </source>
</evidence>
<comment type="caution">
    <text evidence="1">The sequence shown here is derived from an EMBL/GenBank/DDBJ whole genome shotgun (WGS) entry which is preliminary data.</text>
</comment>
<proteinExistence type="predicted"/>
<evidence type="ECO:0000313" key="1">
    <source>
        <dbReference type="EMBL" id="KAI8683438.1"/>
    </source>
</evidence>
<name>A0ACC0RDM6_9HYPO</name>
<organism evidence="1 2">
    <name type="scientific">Fusarium keratoplasticum</name>
    <dbReference type="NCBI Taxonomy" id="1328300"/>
    <lineage>
        <taxon>Eukaryota</taxon>
        <taxon>Fungi</taxon>
        <taxon>Dikarya</taxon>
        <taxon>Ascomycota</taxon>
        <taxon>Pezizomycotina</taxon>
        <taxon>Sordariomycetes</taxon>
        <taxon>Hypocreomycetidae</taxon>
        <taxon>Hypocreales</taxon>
        <taxon>Nectriaceae</taxon>
        <taxon>Fusarium</taxon>
        <taxon>Fusarium solani species complex</taxon>
    </lineage>
</organism>
<protein>
    <submittedName>
        <fullName evidence="1">Uncharacterized protein</fullName>
    </submittedName>
</protein>
<keyword evidence="2" id="KW-1185">Reference proteome</keyword>
<reference evidence="1" key="1">
    <citation type="submission" date="2022-06" db="EMBL/GenBank/DDBJ databases">
        <title>Fusarium solani species complex genomes reveal bases of compartmentalisation and animal pathogenesis.</title>
        <authorList>
            <person name="Tsai I.J."/>
        </authorList>
    </citation>
    <scope>NUCLEOTIDE SEQUENCE</scope>
    <source>
        <strain evidence="1">Fu6.1</strain>
    </source>
</reference>
<dbReference type="Proteomes" id="UP001065298">
    <property type="component" value="Chromosome 1"/>
</dbReference>